<dbReference type="SUPFAM" id="SSF54523">
    <property type="entry name" value="Pili subunits"/>
    <property type="match status" value="1"/>
</dbReference>
<feature type="domain" description="DUF1559" evidence="2">
    <location>
        <begin position="35"/>
        <end position="322"/>
    </location>
</feature>
<gene>
    <name evidence="3" type="ORF">KIH39_16380</name>
</gene>
<dbReference type="AlphaFoldDB" id="A0A8E6B4V1"/>
<organism evidence="3 4">
    <name type="scientific">Telmatocola sphagniphila</name>
    <dbReference type="NCBI Taxonomy" id="1123043"/>
    <lineage>
        <taxon>Bacteria</taxon>
        <taxon>Pseudomonadati</taxon>
        <taxon>Planctomycetota</taxon>
        <taxon>Planctomycetia</taxon>
        <taxon>Gemmatales</taxon>
        <taxon>Gemmataceae</taxon>
    </lineage>
</organism>
<keyword evidence="1" id="KW-0812">Transmembrane</keyword>
<accession>A0A8E6B4V1</accession>
<name>A0A8E6B4V1_9BACT</name>
<keyword evidence="4" id="KW-1185">Reference proteome</keyword>
<dbReference type="RefSeq" id="WP_213494296.1">
    <property type="nucleotide sequence ID" value="NZ_CP074694.1"/>
</dbReference>
<dbReference type="NCBIfam" id="TIGR04294">
    <property type="entry name" value="pre_pil_HX9DG"/>
    <property type="match status" value="1"/>
</dbReference>
<dbReference type="EMBL" id="CP074694">
    <property type="protein sequence ID" value="QVL30425.1"/>
    <property type="molecule type" value="Genomic_DNA"/>
</dbReference>
<proteinExistence type="predicted"/>
<dbReference type="Proteomes" id="UP000676194">
    <property type="component" value="Chromosome"/>
</dbReference>
<keyword evidence="1" id="KW-1133">Transmembrane helix</keyword>
<dbReference type="Pfam" id="PF07596">
    <property type="entry name" value="SBP_bac_10"/>
    <property type="match status" value="1"/>
</dbReference>
<dbReference type="InterPro" id="IPR012902">
    <property type="entry name" value="N_methyl_site"/>
</dbReference>
<reference evidence="3" key="1">
    <citation type="submission" date="2021-05" db="EMBL/GenBank/DDBJ databases">
        <title>Complete genome sequence of the cellulolytic planctomycete Telmatocola sphagniphila SP2T and characterization of the first cellulase from planctomycetes.</title>
        <authorList>
            <person name="Rakitin A.L."/>
            <person name="Beletsky A.V."/>
            <person name="Naumoff D.G."/>
            <person name="Kulichevskaya I.S."/>
            <person name="Mardanov A.V."/>
            <person name="Ravin N.V."/>
            <person name="Dedysh S.N."/>
        </authorList>
    </citation>
    <scope>NUCLEOTIDE SEQUENCE</scope>
    <source>
        <strain evidence="3">SP2T</strain>
    </source>
</reference>
<dbReference type="Pfam" id="PF07963">
    <property type="entry name" value="N_methyl"/>
    <property type="match status" value="1"/>
</dbReference>
<dbReference type="InterPro" id="IPR045584">
    <property type="entry name" value="Pilin-like"/>
</dbReference>
<dbReference type="InterPro" id="IPR011453">
    <property type="entry name" value="DUF1559"/>
</dbReference>
<dbReference type="Gene3D" id="3.30.700.10">
    <property type="entry name" value="Glycoprotein, Type 4 Pilin"/>
    <property type="match status" value="1"/>
</dbReference>
<evidence type="ECO:0000256" key="1">
    <source>
        <dbReference type="SAM" id="Phobius"/>
    </source>
</evidence>
<dbReference type="KEGG" id="tsph:KIH39_16380"/>
<dbReference type="PANTHER" id="PTHR30093">
    <property type="entry name" value="GENERAL SECRETION PATHWAY PROTEIN G"/>
    <property type="match status" value="1"/>
</dbReference>
<sequence length="340" mass="37114">MRFSFRRKNAFTLIELLVVIAIIALLIGLLLPAVQKVRDAASRLKCQNNLKQIGLAMHGYMDVNNGLPPNGRFTYNGSTVTQTSPWSALSRILPFIEQENLSKAIDFNTNYSTQPFVTSKRISTFLCPSEINDKGSGTDATYGNKNWTLNYAVNLGTWGVLTNKSKSMQGTDGAFSPNFCYRPSDFIDGMSNTLALAEVKGYTNRVNGASNSTTYSSPPPLPNSPVDITALSLAAFDASKNTHVEWVDGKVHETGFTSIFTPNTKVNYSANGQIYDVDYIAATEANLGDTYAAVTSRSYHTSGVNAVLMDGSVRFLTNSIALQTWRSLSTRARGEVLGDY</sequence>
<dbReference type="NCBIfam" id="TIGR02532">
    <property type="entry name" value="IV_pilin_GFxxxE"/>
    <property type="match status" value="1"/>
</dbReference>
<evidence type="ECO:0000313" key="4">
    <source>
        <dbReference type="Proteomes" id="UP000676194"/>
    </source>
</evidence>
<feature type="transmembrane region" description="Helical" evidence="1">
    <location>
        <begin position="12"/>
        <end position="34"/>
    </location>
</feature>
<keyword evidence="1" id="KW-0472">Membrane</keyword>
<evidence type="ECO:0000313" key="3">
    <source>
        <dbReference type="EMBL" id="QVL30425.1"/>
    </source>
</evidence>
<dbReference type="InterPro" id="IPR027558">
    <property type="entry name" value="Pre_pil_HX9DG_C"/>
</dbReference>
<dbReference type="PANTHER" id="PTHR30093:SF2">
    <property type="entry name" value="TYPE II SECRETION SYSTEM PROTEIN H"/>
    <property type="match status" value="1"/>
</dbReference>
<evidence type="ECO:0000259" key="2">
    <source>
        <dbReference type="Pfam" id="PF07596"/>
    </source>
</evidence>
<protein>
    <submittedName>
        <fullName evidence="3">DUF1559 domain-containing protein</fullName>
    </submittedName>
</protein>